<evidence type="ECO:0008006" key="3">
    <source>
        <dbReference type="Google" id="ProtNLM"/>
    </source>
</evidence>
<comment type="caution">
    <text evidence="1">The sequence shown here is derived from an EMBL/GenBank/DDBJ whole genome shotgun (WGS) entry which is preliminary data.</text>
</comment>
<sequence length="268" mass="28643">MPSHTLLEASASSVDPPAQELLVLWQHPLSREILPVGRLSFNGTTYGFDYTVAASRIEGFRALSGLGMLGQHTDSALLPAIFRQRVMEPTRPDFAAYVGTLGLSAADATPWEQILESGGGRAGDTLQFMEMPVVRGGYARARFFANGVRHIPGHVAVIAGHTLVTSEENHEHALQSLAPGDIVSVVAEEANKVDSQAALVTASGTPIGWVPRLLAPAFRRLLSSRPVELSVVRRNGPESPSHLRLVLELNAAAPSGFTFDPAGDWNAI</sequence>
<evidence type="ECO:0000313" key="2">
    <source>
        <dbReference type="Proteomes" id="UP001610861"/>
    </source>
</evidence>
<keyword evidence="2" id="KW-1185">Reference proteome</keyword>
<gene>
    <name evidence="1" type="ORF">ACH3VR_09180</name>
</gene>
<proteinExistence type="predicted"/>
<accession>A0ABW7Q6P4</accession>
<dbReference type="EMBL" id="JBIQWL010000003">
    <property type="protein sequence ID" value="MFH8250521.1"/>
    <property type="molecule type" value="Genomic_DNA"/>
</dbReference>
<dbReference type="RefSeq" id="WP_396640482.1">
    <property type="nucleotide sequence ID" value="NZ_JBIQWL010000003.1"/>
</dbReference>
<organism evidence="1 2">
    <name type="scientific">Microbacterium alkaliflavum</name>
    <dbReference type="NCBI Taxonomy" id="3248839"/>
    <lineage>
        <taxon>Bacteria</taxon>
        <taxon>Bacillati</taxon>
        <taxon>Actinomycetota</taxon>
        <taxon>Actinomycetes</taxon>
        <taxon>Micrococcales</taxon>
        <taxon>Microbacteriaceae</taxon>
        <taxon>Microbacterium</taxon>
    </lineage>
</organism>
<protein>
    <recommendedName>
        <fullName evidence="3">HIRAN domain-containing protein</fullName>
    </recommendedName>
</protein>
<evidence type="ECO:0000313" key="1">
    <source>
        <dbReference type="EMBL" id="MFH8250521.1"/>
    </source>
</evidence>
<dbReference type="Gene3D" id="3.30.70.2330">
    <property type="match status" value="1"/>
</dbReference>
<reference evidence="1 2" key="1">
    <citation type="submission" date="2024-09" db="EMBL/GenBank/DDBJ databases">
        <authorList>
            <person name="Pan X."/>
        </authorList>
    </citation>
    <scope>NUCLEOTIDE SEQUENCE [LARGE SCALE GENOMIC DNA]</scope>
    <source>
        <strain evidence="1 2">B2969</strain>
    </source>
</reference>
<name>A0ABW7Q6P4_9MICO</name>
<dbReference type="Proteomes" id="UP001610861">
    <property type="component" value="Unassembled WGS sequence"/>
</dbReference>